<dbReference type="Proteomes" id="UP000628442">
    <property type="component" value="Unassembled WGS sequence"/>
</dbReference>
<dbReference type="RefSeq" id="WP_131144258.1">
    <property type="nucleotide sequence ID" value="NZ_BMWV01000020.1"/>
</dbReference>
<accession>A0A411WTK0</accession>
<reference evidence="2" key="1">
    <citation type="journal article" date="2014" name="Int. J. Syst. Evol. Microbiol.">
        <title>Complete genome sequence of Corynebacterium casei LMG S-19264T (=DSM 44701T), isolated from a smear-ripened cheese.</title>
        <authorList>
            <consortium name="US DOE Joint Genome Institute (JGI-PGF)"/>
            <person name="Walter F."/>
            <person name="Albersmeier A."/>
            <person name="Kalinowski J."/>
            <person name="Ruckert C."/>
        </authorList>
    </citation>
    <scope>NUCLEOTIDE SEQUENCE</scope>
    <source>
        <strain evidence="2">KCTC 12343</strain>
    </source>
</reference>
<dbReference type="EMBL" id="BMWV01000020">
    <property type="protein sequence ID" value="GGY65897.1"/>
    <property type="molecule type" value="Genomic_DNA"/>
</dbReference>
<gene>
    <name evidence="3" type="ORF">EYF70_04070</name>
    <name evidence="2" type="ORF">GCM10007387_55170</name>
</gene>
<dbReference type="InterPro" id="IPR010127">
    <property type="entry name" value="Phasin_subfam-1"/>
</dbReference>
<reference evidence="3 4" key="2">
    <citation type="submission" date="2019-02" db="EMBL/GenBank/DDBJ databases">
        <title>Draft Genome Sequences of Six Type Strains of the Genus Massilia.</title>
        <authorList>
            <person name="Miess H."/>
            <person name="Frediansyhah A."/>
            <person name="Gross H."/>
        </authorList>
    </citation>
    <scope>NUCLEOTIDE SEQUENCE [LARGE SCALE GENOMIC DNA]</scope>
    <source>
        <strain evidence="3 4">DSM 17472</strain>
    </source>
</reference>
<organism evidence="2 5">
    <name type="scientific">Pseudoduganella albidiflava</name>
    <dbReference type="NCBI Taxonomy" id="321983"/>
    <lineage>
        <taxon>Bacteria</taxon>
        <taxon>Pseudomonadati</taxon>
        <taxon>Pseudomonadota</taxon>
        <taxon>Betaproteobacteria</taxon>
        <taxon>Burkholderiales</taxon>
        <taxon>Oxalobacteraceae</taxon>
        <taxon>Telluria group</taxon>
        <taxon>Pseudoduganella</taxon>
    </lineage>
</organism>
<dbReference type="OrthoDB" id="5298576at2"/>
<dbReference type="Proteomes" id="UP000292307">
    <property type="component" value="Chromosome"/>
</dbReference>
<reference evidence="2" key="3">
    <citation type="submission" date="2022-12" db="EMBL/GenBank/DDBJ databases">
        <authorList>
            <person name="Sun Q."/>
            <person name="Kim S."/>
        </authorList>
    </citation>
    <scope>NUCLEOTIDE SEQUENCE</scope>
    <source>
        <strain evidence="2">KCTC 12343</strain>
    </source>
</reference>
<proteinExistence type="predicted"/>
<dbReference type="NCBIfam" id="TIGR01841">
    <property type="entry name" value="phasin"/>
    <property type="match status" value="1"/>
</dbReference>
<dbReference type="AlphaFoldDB" id="A0A411WTK0"/>
<evidence type="ECO:0000313" key="3">
    <source>
        <dbReference type="EMBL" id="QBI00115.1"/>
    </source>
</evidence>
<dbReference type="InterPro" id="IPR018968">
    <property type="entry name" value="Phasin"/>
</dbReference>
<evidence type="ECO:0000313" key="2">
    <source>
        <dbReference type="EMBL" id="GGY65897.1"/>
    </source>
</evidence>
<keyword evidence="4" id="KW-1185">Reference proteome</keyword>
<evidence type="ECO:0000259" key="1">
    <source>
        <dbReference type="Pfam" id="PF09361"/>
    </source>
</evidence>
<dbReference type="EMBL" id="CP036401">
    <property type="protein sequence ID" value="QBI00115.1"/>
    <property type="molecule type" value="Genomic_DNA"/>
</dbReference>
<name>A0A411WTK0_9BURK</name>
<dbReference type="Pfam" id="PF09361">
    <property type="entry name" value="Phasin_2"/>
    <property type="match status" value="1"/>
</dbReference>
<evidence type="ECO:0000313" key="4">
    <source>
        <dbReference type="Proteomes" id="UP000292307"/>
    </source>
</evidence>
<protein>
    <submittedName>
        <fullName evidence="2">Phasin family protein</fullName>
    </submittedName>
</protein>
<feature type="domain" description="Phasin" evidence="1">
    <location>
        <begin position="6"/>
        <end position="109"/>
    </location>
</feature>
<evidence type="ECO:0000313" key="5">
    <source>
        <dbReference type="Proteomes" id="UP000628442"/>
    </source>
</evidence>
<sequence length="192" mass="19989">MFSIPEQFSNATKANFESQFAIFSSLTNKTFEGVEKLVDLNLTAAKASLEDTSAAAKQLLAAKDPQEFFSLSAAQAQPSAEKAIAYSRHLASIAQSTASEFSKAVEAQILETNRKIISLVDEVSKNAPAGSENAVALFKSALGSANAGYEQFTRTAKQAAEAYEANVNAAVNQFTAAVKSAPAAANSAAAAA</sequence>